<feature type="coiled-coil region" evidence="5">
    <location>
        <begin position="602"/>
        <end position="1011"/>
    </location>
</feature>
<keyword evidence="5" id="KW-0175">Coiled coil</keyword>
<protein>
    <recommendedName>
        <fullName evidence="8">Centrosomal protein of 135 kDa</fullName>
    </recommendedName>
</protein>
<accession>A0AAV2P995</accession>
<organism evidence="6 7">
    <name type="scientific">Lasius platythorax</name>
    <dbReference type="NCBI Taxonomy" id="488582"/>
    <lineage>
        <taxon>Eukaryota</taxon>
        <taxon>Metazoa</taxon>
        <taxon>Ecdysozoa</taxon>
        <taxon>Arthropoda</taxon>
        <taxon>Hexapoda</taxon>
        <taxon>Insecta</taxon>
        <taxon>Pterygota</taxon>
        <taxon>Neoptera</taxon>
        <taxon>Endopterygota</taxon>
        <taxon>Hymenoptera</taxon>
        <taxon>Apocrita</taxon>
        <taxon>Aculeata</taxon>
        <taxon>Formicoidea</taxon>
        <taxon>Formicidae</taxon>
        <taxon>Formicinae</taxon>
        <taxon>Lasius</taxon>
        <taxon>Lasius</taxon>
    </lineage>
</organism>
<evidence type="ECO:0000256" key="5">
    <source>
        <dbReference type="SAM" id="Coils"/>
    </source>
</evidence>
<dbReference type="CDD" id="cd22292">
    <property type="entry name" value="cc_Cep135_MBD"/>
    <property type="match status" value="1"/>
</dbReference>
<evidence type="ECO:0000313" key="6">
    <source>
        <dbReference type="EMBL" id="CAL1689480.1"/>
    </source>
</evidence>
<dbReference type="PANTHER" id="PTHR20544">
    <property type="entry name" value="CENTROSOMAL PROTEIN CEP135"/>
    <property type="match status" value="1"/>
</dbReference>
<evidence type="ECO:0000256" key="4">
    <source>
        <dbReference type="ARBA" id="ARBA00038123"/>
    </source>
</evidence>
<evidence type="ECO:0000313" key="7">
    <source>
        <dbReference type="Proteomes" id="UP001497644"/>
    </source>
</evidence>
<feature type="coiled-coil region" evidence="5">
    <location>
        <begin position="1040"/>
        <end position="1137"/>
    </location>
</feature>
<name>A0AAV2P995_9HYME</name>
<dbReference type="EMBL" id="OZ034832">
    <property type="protein sequence ID" value="CAL1689480.1"/>
    <property type="molecule type" value="Genomic_DNA"/>
</dbReference>
<dbReference type="SUPFAM" id="SSF90257">
    <property type="entry name" value="Myosin rod fragments"/>
    <property type="match status" value="1"/>
</dbReference>
<feature type="coiled-coil region" evidence="5">
    <location>
        <begin position="289"/>
        <end position="453"/>
    </location>
</feature>
<dbReference type="PANTHER" id="PTHR20544:SF0">
    <property type="entry name" value="NUCLEOPROTEIN TPR_MLP1 DOMAIN-CONTAINING PROTEIN"/>
    <property type="match status" value="1"/>
</dbReference>
<feature type="coiled-coil region" evidence="5">
    <location>
        <begin position="97"/>
        <end position="152"/>
    </location>
</feature>
<comment type="subcellular location">
    <subcellularLocation>
        <location evidence="1">Cytoplasm</location>
        <location evidence="1">Cytoskeleton</location>
        <location evidence="1">Microtubule organizing center</location>
        <location evidence="1">Centrosome</location>
        <location evidence="1">Centriole</location>
    </subcellularLocation>
</comment>
<dbReference type="GO" id="GO:0005814">
    <property type="term" value="C:centriole"/>
    <property type="evidence" value="ECO:0007669"/>
    <property type="project" value="UniProtKB-SubCell"/>
</dbReference>
<keyword evidence="3" id="KW-0206">Cytoskeleton</keyword>
<evidence type="ECO:0000256" key="1">
    <source>
        <dbReference type="ARBA" id="ARBA00004114"/>
    </source>
</evidence>
<feature type="coiled-coil region" evidence="5">
    <location>
        <begin position="481"/>
        <end position="572"/>
    </location>
</feature>
<keyword evidence="7" id="KW-1185">Reference proteome</keyword>
<gene>
    <name evidence="6" type="ORF">LPLAT_LOCUS14400</name>
</gene>
<dbReference type="Gene3D" id="1.10.287.1490">
    <property type="match status" value="1"/>
</dbReference>
<evidence type="ECO:0000256" key="2">
    <source>
        <dbReference type="ARBA" id="ARBA00022490"/>
    </source>
</evidence>
<reference evidence="6" key="1">
    <citation type="submission" date="2024-04" db="EMBL/GenBank/DDBJ databases">
        <authorList>
            <consortium name="Molecular Ecology Group"/>
        </authorList>
    </citation>
    <scope>NUCLEOTIDE SEQUENCE</scope>
</reference>
<comment type="similarity">
    <text evidence="4">Belongs to the CEP135/TSGA10 family.</text>
</comment>
<proteinExistence type="inferred from homology"/>
<dbReference type="Proteomes" id="UP001497644">
    <property type="component" value="Chromosome 9"/>
</dbReference>
<evidence type="ECO:0008006" key="8">
    <source>
        <dbReference type="Google" id="ProtNLM"/>
    </source>
</evidence>
<keyword evidence="2" id="KW-0963">Cytoplasm</keyword>
<evidence type="ECO:0000256" key="3">
    <source>
        <dbReference type="ARBA" id="ARBA00023212"/>
    </source>
</evidence>
<sequence>MNGEAEYNVASRYRTVRKHLDNLGYKQALSLDALPLIETLLADLVHTTDSLKHFKAIAQQNIEAHSQLQLTVDPYKCDNARLVRECNQLHSDLIEAKEVHQKQIKDFKKQIHKLECECNDLQLASSRNIHKIKELETESAAKSKKILELQGKCLKPTIINVGLSAKKRPCFPLRRPVLEAEPMPRAKSSGSLPKLSSVEPKIIDIVSMADHKMNCLNQEVTKLRGELLLQTDTIETLEKQLATKEKEIIRLRKMLEGGRSYAAVSKDCNCKKMEKKIGAAHDVAEISEVRILQHAKLELEQQLKESLNKQHDAMSQAMKLAKRNEELEKELRDIDHVALAVEADCNSAVKENNRRVCRLQEKLEDVMTQVHVLERELTVERREVQELRADLESCKLEKRNVQRTLESTLDEKKQMSDRINQLAIIERSLNDEMERLTKENEYQRQAFKNHKNERYTVDHQAIIKDGKVIKNRDNLDMQRLLDEADFKIVSLQHSIQRLEAERDHYKREYINCRDEQHRASDKDNVDLWTRICELKRELSDMEQALSKAQREKEELYYQKEDLEARLKTYKDQQRQACVPCRSCKPVHTCTCMSDSPISAGNISAAKTMLERLERERDTARADVERLIDERDALRERLKMMSEAHTCEQLRLKENLVEAETRLKHTEKERQDLLVTQGTKRATISGLEDQLGDVQEELRRTKQELMAQRTQYFQLRTLQDQTDQALGDVQGQLSQTESELNKAIDRNKGMEQQHTQLNDQIKELKQEINNLRANMTLLDQEKDRLLMALDEKTEKIAALERELMHKDQETEGIQQQIRDLQHQNEICIDQSAERERQLRSLQLEMETVQRQFKAASMDRENAIQENRKLQDDLAAMTCEVQNLQHELETSRAECHDLKRQLQTYVSEVRRAEELLNRKENERTEMLNHFRSLSLEATVLESNNHSLESEAAEAKGALQTARHQIADLERQLTDRDCLIKGYETQISNLTQNVASMETQLRQQIEQRHRAEADLLAVRDLCVKLDQQKDTLVEQLGDKNTIKEHYEAQVSRLKAEQSIVQEQMTRDRVTVERLETLLDQARQESINAQATNQELQNEISRLKQKVSELQSKLSSESAELRQYQNQAAEYSKQISELRRQVTNERFDRARKEEQSRRSLNSSPDSFNVDLNVVI</sequence>
<dbReference type="InterPro" id="IPR051877">
    <property type="entry name" value="Centriole_BasalBody_StrucProt"/>
</dbReference>
<feature type="coiled-coil region" evidence="5">
    <location>
        <begin position="227"/>
        <end position="254"/>
    </location>
</feature>
<dbReference type="AlphaFoldDB" id="A0AAV2P995"/>